<protein>
    <submittedName>
        <fullName evidence="2">Uncharacterized protein</fullName>
    </submittedName>
</protein>
<evidence type="ECO:0000313" key="2">
    <source>
        <dbReference type="EMBL" id="MED6187567.1"/>
    </source>
</evidence>
<feature type="compositionally biased region" description="Polar residues" evidence="1">
    <location>
        <begin position="20"/>
        <end position="29"/>
    </location>
</feature>
<name>A0ABU6WNX7_9FABA</name>
<evidence type="ECO:0000313" key="3">
    <source>
        <dbReference type="Proteomes" id="UP001341840"/>
    </source>
</evidence>
<sequence length="111" mass="12266">MGTESLLARNTRVNRANTRSGKNPNTPKPNLSPKAPAVLRHPCRPRRRQNPSPLPPLQPQVIVATSFAAPEVAFVASHSLSRLTSSRSQAWATLSRSYDTKKPWASVIERM</sequence>
<proteinExistence type="predicted"/>
<dbReference type="Proteomes" id="UP001341840">
    <property type="component" value="Unassembled WGS sequence"/>
</dbReference>
<keyword evidence="3" id="KW-1185">Reference proteome</keyword>
<reference evidence="2 3" key="1">
    <citation type="journal article" date="2023" name="Plants (Basel)">
        <title>Bridging the Gap: Combining Genomics and Transcriptomics Approaches to Understand Stylosanthes scabra, an Orphan Legume from the Brazilian Caatinga.</title>
        <authorList>
            <person name="Ferreira-Neto J.R.C."/>
            <person name="da Silva M.D."/>
            <person name="Binneck E."/>
            <person name="de Melo N.F."/>
            <person name="da Silva R.H."/>
            <person name="de Melo A.L.T.M."/>
            <person name="Pandolfi V."/>
            <person name="Bustamante F.O."/>
            <person name="Brasileiro-Vidal A.C."/>
            <person name="Benko-Iseppon A.M."/>
        </authorList>
    </citation>
    <scope>NUCLEOTIDE SEQUENCE [LARGE SCALE GENOMIC DNA]</scope>
    <source>
        <tissue evidence="2">Leaves</tissue>
    </source>
</reference>
<feature type="non-terminal residue" evidence="2">
    <location>
        <position position="111"/>
    </location>
</feature>
<feature type="compositionally biased region" description="Low complexity" evidence="1">
    <location>
        <begin position="8"/>
        <end position="19"/>
    </location>
</feature>
<accession>A0ABU6WNX7</accession>
<organism evidence="2 3">
    <name type="scientific">Stylosanthes scabra</name>
    <dbReference type="NCBI Taxonomy" id="79078"/>
    <lineage>
        <taxon>Eukaryota</taxon>
        <taxon>Viridiplantae</taxon>
        <taxon>Streptophyta</taxon>
        <taxon>Embryophyta</taxon>
        <taxon>Tracheophyta</taxon>
        <taxon>Spermatophyta</taxon>
        <taxon>Magnoliopsida</taxon>
        <taxon>eudicotyledons</taxon>
        <taxon>Gunneridae</taxon>
        <taxon>Pentapetalae</taxon>
        <taxon>rosids</taxon>
        <taxon>fabids</taxon>
        <taxon>Fabales</taxon>
        <taxon>Fabaceae</taxon>
        <taxon>Papilionoideae</taxon>
        <taxon>50 kb inversion clade</taxon>
        <taxon>dalbergioids sensu lato</taxon>
        <taxon>Dalbergieae</taxon>
        <taxon>Pterocarpus clade</taxon>
        <taxon>Stylosanthes</taxon>
    </lineage>
</organism>
<evidence type="ECO:0000256" key="1">
    <source>
        <dbReference type="SAM" id="MobiDB-lite"/>
    </source>
</evidence>
<feature type="region of interest" description="Disordered" evidence="1">
    <location>
        <begin position="1"/>
        <end position="57"/>
    </location>
</feature>
<gene>
    <name evidence="2" type="ORF">PIB30_077695</name>
</gene>
<comment type="caution">
    <text evidence="2">The sequence shown here is derived from an EMBL/GenBank/DDBJ whole genome shotgun (WGS) entry which is preliminary data.</text>
</comment>
<dbReference type="EMBL" id="JASCZI010182295">
    <property type="protein sequence ID" value="MED6187567.1"/>
    <property type="molecule type" value="Genomic_DNA"/>
</dbReference>